<accession>A0A7S3Z041</accession>
<feature type="compositionally biased region" description="Basic and acidic residues" evidence="1">
    <location>
        <begin position="445"/>
        <end position="461"/>
    </location>
</feature>
<feature type="region of interest" description="Disordered" evidence="1">
    <location>
        <begin position="55"/>
        <end position="79"/>
    </location>
</feature>
<proteinExistence type="predicted"/>
<dbReference type="Gene3D" id="1.10.268.20">
    <property type="match status" value="1"/>
</dbReference>
<feature type="compositionally biased region" description="Basic residues" evidence="1">
    <location>
        <begin position="66"/>
        <end position="76"/>
    </location>
</feature>
<protein>
    <recommendedName>
        <fullName evidence="3">Dynamin-type G domain-containing protein</fullName>
    </recommendedName>
</protein>
<organism evidence="2">
    <name type="scientific">Lotharella globosa</name>
    <dbReference type="NCBI Taxonomy" id="91324"/>
    <lineage>
        <taxon>Eukaryota</taxon>
        <taxon>Sar</taxon>
        <taxon>Rhizaria</taxon>
        <taxon>Cercozoa</taxon>
        <taxon>Chlorarachniophyceae</taxon>
        <taxon>Lotharella</taxon>
    </lineage>
</organism>
<evidence type="ECO:0008006" key="3">
    <source>
        <dbReference type="Google" id="ProtNLM"/>
    </source>
</evidence>
<reference evidence="2" key="1">
    <citation type="submission" date="2021-01" db="EMBL/GenBank/DDBJ databases">
        <authorList>
            <person name="Corre E."/>
            <person name="Pelletier E."/>
            <person name="Niang G."/>
            <person name="Scheremetjew M."/>
            <person name="Finn R."/>
            <person name="Kale V."/>
            <person name="Holt S."/>
            <person name="Cochrane G."/>
            <person name="Meng A."/>
            <person name="Brown T."/>
            <person name="Cohen L."/>
        </authorList>
    </citation>
    <scope>NUCLEOTIDE SEQUENCE</scope>
    <source>
        <strain evidence="2">CCCM811</strain>
    </source>
</reference>
<dbReference type="Gene3D" id="3.40.50.300">
    <property type="entry name" value="P-loop containing nucleotide triphosphate hydrolases"/>
    <property type="match status" value="2"/>
</dbReference>
<sequence>MNPSKPSLSSSIPPIYSGADGRRSTRGGFGMSCFGKPVWASSREWGATHVDGVSTISTAQGSEQRKHQKKRRHRKHGSVEDVMKRVEVAYKQMMRPLEAMFRYSEFEDPSQCQTHLHVKPVLSVLGPYSVGKTSCVKHFLTNPTREDGKVRSVEENSVQSFLQNYDADQQVLNIGSTPTTRKIRCFRGIETGMSYQNGTLSSHDFHPDGYGVLHGELNGDPCAGDRHAGSSEGADCGWREFGDDVASTGVTLSSKFQIANSAMDRFGTKFAAKFIETVEVPVSVSSFLANVTLIDTPGMCKSLGYEVARGEHRHHLHHPRHLDRCDHDRRYDNHKSHQIPFKDVAEWLCGESDMILLLLDVARLDVLSDEMFHILSGLTPYKDKIRVVLNKADMLSPNDLLKAHARVHWGLSQIFGGYEPVKAYVASFGKENFLKTKPTTPITNSRDEKSSHKKDEAAQNDKDDESDVGCDSDAKGSMNRRNRCSHASASSSSSSSLNNVEIVGEQVEELHNDIQHLQRESCVRRVTDLRIKAQRLQVFRNARFCRFFPYLNRDFCKTTFPSYWDDN</sequence>
<feature type="compositionally biased region" description="Low complexity" evidence="1">
    <location>
        <begin position="485"/>
        <end position="496"/>
    </location>
</feature>
<feature type="region of interest" description="Disordered" evidence="1">
    <location>
        <begin position="1"/>
        <end position="22"/>
    </location>
</feature>
<evidence type="ECO:0000313" key="2">
    <source>
        <dbReference type="EMBL" id="CAE0667621.1"/>
    </source>
</evidence>
<dbReference type="PANTHER" id="PTHR43681">
    <property type="entry name" value="TRANSMEMBRANE GTPASE FZO"/>
    <property type="match status" value="1"/>
</dbReference>
<dbReference type="AlphaFoldDB" id="A0A7S3Z041"/>
<dbReference type="InterPro" id="IPR027417">
    <property type="entry name" value="P-loop_NTPase"/>
</dbReference>
<dbReference type="SUPFAM" id="SSF52540">
    <property type="entry name" value="P-loop containing nucleoside triphosphate hydrolases"/>
    <property type="match status" value="1"/>
</dbReference>
<evidence type="ECO:0000256" key="1">
    <source>
        <dbReference type="SAM" id="MobiDB-lite"/>
    </source>
</evidence>
<feature type="compositionally biased region" description="Low complexity" evidence="1">
    <location>
        <begin position="1"/>
        <end position="17"/>
    </location>
</feature>
<gene>
    <name evidence="2" type="ORF">LGLO00237_LOCUS19244</name>
</gene>
<dbReference type="PANTHER" id="PTHR43681:SF1">
    <property type="entry name" value="SARCALUMENIN"/>
    <property type="match status" value="1"/>
</dbReference>
<name>A0A7S3Z041_9EUKA</name>
<feature type="region of interest" description="Disordered" evidence="1">
    <location>
        <begin position="436"/>
        <end position="498"/>
    </location>
</feature>
<dbReference type="InterPro" id="IPR051943">
    <property type="entry name" value="TRAFAC_Dynamin-like_GTPase"/>
</dbReference>
<dbReference type="EMBL" id="HBIV01026844">
    <property type="protein sequence ID" value="CAE0667621.1"/>
    <property type="molecule type" value="Transcribed_RNA"/>
</dbReference>